<dbReference type="AlphaFoldDB" id="A0A378JDN0"/>
<evidence type="ECO:0000256" key="5">
    <source>
        <dbReference type="ARBA" id="ARBA00023004"/>
    </source>
</evidence>
<protein>
    <submittedName>
        <fullName evidence="8">Cupin</fullName>
    </submittedName>
</protein>
<evidence type="ECO:0000313" key="10">
    <source>
        <dbReference type="Proteomes" id="UP000254476"/>
    </source>
</evidence>
<dbReference type="Pfam" id="PF20514">
    <property type="entry name" value="WHD_ROXA"/>
    <property type="match status" value="1"/>
</dbReference>
<dbReference type="Proteomes" id="UP000254476">
    <property type="component" value="Unassembled WGS sequence"/>
</dbReference>
<evidence type="ECO:0000256" key="4">
    <source>
        <dbReference type="ARBA" id="ARBA00023002"/>
    </source>
</evidence>
<dbReference type="GO" id="GO:0046872">
    <property type="term" value="F:metal ion binding"/>
    <property type="evidence" value="ECO:0007669"/>
    <property type="project" value="UniProtKB-KW"/>
</dbReference>
<dbReference type="SUPFAM" id="SSF51197">
    <property type="entry name" value="Clavaminate synthase-like"/>
    <property type="match status" value="1"/>
</dbReference>
<evidence type="ECO:0000256" key="1">
    <source>
        <dbReference type="ARBA" id="ARBA00001954"/>
    </source>
</evidence>
<organism evidence="8 10">
    <name type="scientific">Legionella gratiana</name>
    <dbReference type="NCBI Taxonomy" id="45066"/>
    <lineage>
        <taxon>Bacteria</taxon>
        <taxon>Pseudomonadati</taxon>
        <taxon>Pseudomonadota</taxon>
        <taxon>Gammaproteobacteria</taxon>
        <taxon>Legionellales</taxon>
        <taxon>Legionellaceae</taxon>
        <taxon>Legionella</taxon>
    </lineage>
</organism>
<dbReference type="InterPro" id="IPR003347">
    <property type="entry name" value="JmjC_dom"/>
</dbReference>
<dbReference type="GO" id="GO:0016706">
    <property type="term" value="F:2-oxoglutarate-dependent dioxygenase activity"/>
    <property type="evidence" value="ECO:0007669"/>
    <property type="project" value="TreeGrafter"/>
</dbReference>
<dbReference type="RefSeq" id="WP_058498401.1">
    <property type="nucleotide sequence ID" value="NZ_CAAAHW010000016.1"/>
</dbReference>
<keyword evidence="4" id="KW-0560">Oxidoreductase</keyword>
<keyword evidence="3" id="KW-0223">Dioxygenase</keyword>
<dbReference type="InterPro" id="IPR046799">
    <property type="entry name" value="ROXA-like_wH"/>
</dbReference>
<evidence type="ECO:0000259" key="6">
    <source>
        <dbReference type="PROSITE" id="PS51184"/>
    </source>
</evidence>
<gene>
    <name evidence="7" type="ORF">Lgra_1247</name>
    <name evidence="8" type="ORF">NCTC12388_02204</name>
</gene>
<keyword evidence="9" id="KW-1185">Reference proteome</keyword>
<dbReference type="Proteomes" id="UP000054691">
    <property type="component" value="Unassembled WGS sequence"/>
</dbReference>
<evidence type="ECO:0000313" key="7">
    <source>
        <dbReference type="EMBL" id="KTD11789.1"/>
    </source>
</evidence>
<dbReference type="Gene3D" id="3.40.366.30">
    <property type="entry name" value="50S ribosomal protein L16 arginine hydroxylase, Chain A, Domain 2"/>
    <property type="match status" value="1"/>
</dbReference>
<dbReference type="Pfam" id="PF08007">
    <property type="entry name" value="JmjC_2"/>
    <property type="match status" value="1"/>
</dbReference>
<name>A0A378JDN0_9GAMM</name>
<feature type="domain" description="JmjC" evidence="6">
    <location>
        <begin position="97"/>
        <end position="226"/>
    </location>
</feature>
<dbReference type="InterPro" id="IPR039994">
    <property type="entry name" value="NO66-like"/>
</dbReference>
<reference evidence="8 10" key="2">
    <citation type="submission" date="2018-06" db="EMBL/GenBank/DDBJ databases">
        <authorList>
            <consortium name="Pathogen Informatics"/>
            <person name="Doyle S."/>
        </authorList>
    </citation>
    <scope>NUCLEOTIDE SEQUENCE [LARGE SCALE GENOMIC DNA]</scope>
    <source>
        <strain evidence="8 10">NCTC12388</strain>
    </source>
</reference>
<dbReference type="PROSITE" id="PS51184">
    <property type="entry name" value="JMJC"/>
    <property type="match status" value="1"/>
</dbReference>
<evidence type="ECO:0000313" key="8">
    <source>
        <dbReference type="EMBL" id="STX45466.1"/>
    </source>
</evidence>
<accession>A0A378JDN0</accession>
<dbReference type="STRING" id="45066.Lgra_1247"/>
<reference evidence="7 9" key="1">
    <citation type="submission" date="2015-11" db="EMBL/GenBank/DDBJ databases">
        <title>Genomic analysis of 38 Legionella species identifies large and diverse effector repertoires.</title>
        <authorList>
            <person name="Burstein D."/>
            <person name="Amaro F."/>
            <person name="Zusman T."/>
            <person name="Lifshitz Z."/>
            <person name="Cohen O."/>
            <person name="Gilbert J.A."/>
            <person name="Pupko T."/>
            <person name="Shuman H.A."/>
            <person name="Segal G."/>
        </authorList>
    </citation>
    <scope>NUCLEOTIDE SEQUENCE [LARGE SCALE GENOMIC DNA]</scope>
    <source>
        <strain evidence="7 9">Lyon 8420412</strain>
    </source>
</reference>
<evidence type="ECO:0000256" key="2">
    <source>
        <dbReference type="ARBA" id="ARBA00022723"/>
    </source>
</evidence>
<keyword evidence="2" id="KW-0479">Metal-binding</keyword>
<dbReference type="OrthoDB" id="9764016at2"/>
<dbReference type="EMBL" id="LNYE01000020">
    <property type="protein sequence ID" value="KTD11789.1"/>
    <property type="molecule type" value="Genomic_DNA"/>
</dbReference>
<evidence type="ECO:0000313" key="9">
    <source>
        <dbReference type="Proteomes" id="UP000054691"/>
    </source>
</evidence>
<proteinExistence type="predicted"/>
<dbReference type="PANTHER" id="PTHR13096:SF8">
    <property type="entry name" value="RIBOSOMAL OXYGENASE 1"/>
    <property type="match status" value="1"/>
</dbReference>
<dbReference type="EMBL" id="UGOB01000001">
    <property type="protein sequence ID" value="STX45466.1"/>
    <property type="molecule type" value="Genomic_DNA"/>
</dbReference>
<evidence type="ECO:0000256" key="3">
    <source>
        <dbReference type="ARBA" id="ARBA00022964"/>
    </source>
</evidence>
<comment type="cofactor">
    <cofactor evidence="1">
        <name>Fe(2+)</name>
        <dbReference type="ChEBI" id="CHEBI:29033"/>
    </cofactor>
</comment>
<dbReference type="Gene3D" id="2.60.120.650">
    <property type="entry name" value="Cupin"/>
    <property type="match status" value="1"/>
</dbReference>
<sequence>MINLQHISLKTFLSDYWQKKPLVIRNALPDFTHPLSPDELAGLALEEDIESRLVFETPNEKPYWHLKHGPFSVKDFSILPPTHWTLLVQGVDRLIPEVYALLDHFNFIPQWRIDDIMISYAVLHGSVGPHYDNYDVFLYQAKGRREWSLTTKNCNSQNYRNGLELRIMNQFDIEECIILEEGDMLYLPPHVGHYGISLSDECMTYSFGYRSYQGQELLESFSDYLSEQGLFKNLYQDPDWSNLQDTSEIIPSAWLNAQKLLHQLINDEKIMQSWFGCFATRLDQQAELQLPTPLEDDELIDLPGFMDEIKAGLNLVRNASCRFAYRNKNKHAEYQFYVNGSTWDVDGVHQNLLRYIANNRYLSYKMLSTYLNTKENQLFIYNLWKLQWLHAEENLM</sequence>
<dbReference type="PANTHER" id="PTHR13096">
    <property type="entry name" value="MINA53 MYC INDUCED NUCLEAR ANTIGEN"/>
    <property type="match status" value="1"/>
</dbReference>
<keyword evidence="5" id="KW-0408">Iron</keyword>